<dbReference type="EMBL" id="BJNW01000002">
    <property type="protein sequence ID" value="GEC98099.1"/>
    <property type="molecule type" value="Genomic_DNA"/>
</dbReference>
<dbReference type="AlphaFoldDB" id="A0A4Y4D2D1"/>
<reference evidence="2 3" key="1">
    <citation type="submission" date="2019-06" db="EMBL/GenBank/DDBJ databases">
        <title>Whole genome shotgun sequence of Kocuria varians NBRC 15358.</title>
        <authorList>
            <person name="Hosoyama A."/>
            <person name="Uohara A."/>
            <person name="Ohji S."/>
            <person name="Ichikawa N."/>
        </authorList>
    </citation>
    <scope>NUCLEOTIDE SEQUENCE [LARGE SCALE GENOMIC DNA]</scope>
    <source>
        <strain evidence="2 3">NBRC 15358</strain>
    </source>
</reference>
<feature type="transmembrane region" description="Helical" evidence="1">
    <location>
        <begin position="103"/>
        <end position="119"/>
    </location>
</feature>
<feature type="transmembrane region" description="Helical" evidence="1">
    <location>
        <begin position="47"/>
        <end position="66"/>
    </location>
</feature>
<evidence type="ECO:0008006" key="4">
    <source>
        <dbReference type="Google" id="ProtNLM"/>
    </source>
</evidence>
<protein>
    <recommendedName>
        <fullName evidence="4">Histidine kinase</fullName>
    </recommendedName>
</protein>
<feature type="transmembrane region" description="Helical" evidence="1">
    <location>
        <begin position="124"/>
        <end position="141"/>
    </location>
</feature>
<organism evidence="2 3">
    <name type="scientific">Kocuria varians</name>
    <name type="common">Micrococcus varians</name>
    <dbReference type="NCBI Taxonomy" id="1272"/>
    <lineage>
        <taxon>Bacteria</taxon>
        <taxon>Bacillati</taxon>
        <taxon>Actinomycetota</taxon>
        <taxon>Actinomycetes</taxon>
        <taxon>Micrococcales</taxon>
        <taxon>Micrococcaceae</taxon>
        <taxon>Kocuria</taxon>
    </lineage>
</organism>
<evidence type="ECO:0000313" key="3">
    <source>
        <dbReference type="Proteomes" id="UP000315730"/>
    </source>
</evidence>
<comment type="caution">
    <text evidence="2">The sequence shown here is derived from an EMBL/GenBank/DDBJ whole genome shotgun (WGS) entry which is preliminary data.</text>
</comment>
<feature type="transmembrane region" description="Helical" evidence="1">
    <location>
        <begin position="20"/>
        <end position="41"/>
    </location>
</feature>
<dbReference type="Proteomes" id="UP000315730">
    <property type="component" value="Unassembled WGS sequence"/>
</dbReference>
<sequence>MKRRKKGVPHEVFAHRYLRVIVLPAFAAPFVDALGHLRSASGRQEEFIVSMIAYALAGLMVSLPAWDGYRFPLLPTVVVTVLFLVAAQQGYAATPVTLDAGQTPWFHLGFIALLFALGMRLRPGWACAVWLGVSALSIMRWPTVDGVLRPIEAYHVVGAAVLLVTWMVERQYNSFMARQEDTRKILEAARSSDEAEKDMREASSRRVDEVRRLAGGLLERIAHDTSPVTDYDAQQFRLTEAQLRDSIRGRSIATPHVLEMTRAARARGLTVDILDDRGSAPSEAVLEATAQQLAEVIAQAETGIITVRALPEGDAAAVFIVHDCQDPDADPVAIEIEDGTGAVSVF</sequence>
<dbReference type="RefSeq" id="WP_233438721.1">
    <property type="nucleotide sequence ID" value="NZ_BJNW01000002.1"/>
</dbReference>
<keyword evidence="1" id="KW-0472">Membrane</keyword>
<gene>
    <name evidence="2" type="ORF">KVA01_02540</name>
</gene>
<keyword evidence="1" id="KW-1133">Transmembrane helix</keyword>
<name>A0A4Y4D2D1_KOCVA</name>
<dbReference type="STRING" id="1272.GCA_900014985_01433"/>
<keyword evidence="3" id="KW-1185">Reference proteome</keyword>
<accession>A0A4Y4D2D1</accession>
<feature type="transmembrane region" description="Helical" evidence="1">
    <location>
        <begin position="153"/>
        <end position="169"/>
    </location>
</feature>
<proteinExistence type="predicted"/>
<evidence type="ECO:0000313" key="2">
    <source>
        <dbReference type="EMBL" id="GEC98099.1"/>
    </source>
</evidence>
<keyword evidence="1" id="KW-0812">Transmembrane</keyword>
<feature type="transmembrane region" description="Helical" evidence="1">
    <location>
        <begin position="73"/>
        <end position="91"/>
    </location>
</feature>
<evidence type="ECO:0000256" key="1">
    <source>
        <dbReference type="SAM" id="Phobius"/>
    </source>
</evidence>